<keyword evidence="1" id="KW-0472">Membrane</keyword>
<protein>
    <submittedName>
        <fullName evidence="2">Uncharacterized protein</fullName>
    </submittedName>
</protein>
<dbReference type="Proteomes" id="UP000193411">
    <property type="component" value="Unassembled WGS sequence"/>
</dbReference>
<keyword evidence="3" id="KW-1185">Reference proteome</keyword>
<evidence type="ECO:0000313" key="3">
    <source>
        <dbReference type="Proteomes" id="UP000193411"/>
    </source>
</evidence>
<proteinExistence type="predicted"/>
<keyword evidence="1" id="KW-1133">Transmembrane helix</keyword>
<sequence length="123" mass="13890">MDNARTLIHTALVYNPMVAGLVLMRTRVNMLTFSVTRADMWLSVLYGAYVHEALKLKEAGSGEGQVADSWPLMRQFIDLHSSESNFFGREPDSLRSQWTGMNLAFGTLSFKDLQVWQESSRSA</sequence>
<feature type="transmembrane region" description="Helical" evidence="1">
    <location>
        <begin position="6"/>
        <end position="24"/>
    </location>
</feature>
<keyword evidence="1" id="KW-0812">Transmembrane</keyword>
<reference evidence="2 3" key="1">
    <citation type="submission" date="2016-07" db="EMBL/GenBank/DDBJ databases">
        <title>Pervasive Adenine N6-methylation of Active Genes in Fungi.</title>
        <authorList>
            <consortium name="DOE Joint Genome Institute"/>
            <person name="Mondo S.J."/>
            <person name="Dannebaum R.O."/>
            <person name="Kuo R.C."/>
            <person name="Labutti K."/>
            <person name="Haridas S."/>
            <person name="Kuo A."/>
            <person name="Salamov A."/>
            <person name="Ahrendt S.R."/>
            <person name="Lipzen A."/>
            <person name="Sullivan W."/>
            <person name="Andreopoulos W.B."/>
            <person name="Clum A."/>
            <person name="Lindquist E."/>
            <person name="Daum C."/>
            <person name="Ramamoorthy G.K."/>
            <person name="Gryganskyi A."/>
            <person name="Culley D."/>
            <person name="Magnuson J.K."/>
            <person name="James T.Y."/>
            <person name="O'Malley M.A."/>
            <person name="Stajich J.E."/>
            <person name="Spatafora J.W."/>
            <person name="Visel A."/>
            <person name="Grigoriev I.V."/>
        </authorList>
    </citation>
    <scope>NUCLEOTIDE SEQUENCE [LARGE SCALE GENOMIC DNA]</scope>
    <source>
        <strain evidence="2 3">PL171</strain>
    </source>
</reference>
<dbReference type="EMBL" id="MCFL01000006">
    <property type="protein sequence ID" value="ORZ39229.1"/>
    <property type="molecule type" value="Genomic_DNA"/>
</dbReference>
<organism evidence="2 3">
    <name type="scientific">Catenaria anguillulae PL171</name>
    <dbReference type="NCBI Taxonomy" id="765915"/>
    <lineage>
        <taxon>Eukaryota</taxon>
        <taxon>Fungi</taxon>
        <taxon>Fungi incertae sedis</taxon>
        <taxon>Blastocladiomycota</taxon>
        <taxon>Blastocladiomycetes</taxon>
        <taxon>Blastocladiales</taxon>
        <taxon>Catenariaceae</taxon>
        <taxon>Catenaria</taxon>
    </lineage>
</organism>
<evidence type="ECO:0000313" key="2">
    <source>
        <dbReference type="EMBL" id="ORZ39229.1"/>
    </source>
</evidence>
<evidence type="ECO:0000256" key="1">
    <source>
        <dbReference type="SAM" id="Phobius"/>
    </source>
</evidence>
<accession>A0A1Y2HXI8</accession>
<comment type="caution">
    <text evidence="2">The sequence shown here is derived from an EMBL/GenBank/DDBJ whole genome shotgun (WGS) entry which is preliminary data.</text>
</comment>
<name>A0A1Y2HXI8_9FUNG</name>
<dbReference type="AlphaFoldDB" id="A0A1Y2HXI8"/>
<gene>
    <name evidence="2" type="ORF">BCR44DRAFT_37797</name>
</gene>